<dbReference type="OrthoDB" id="119028at2759"/>
<dbReference type="InParanoid" id="C5LLB4"/>
<keyword evidence="2" id="KW-1185">Reference proteome</keyword>
<evidence type="ECO:0000313" key="2">
    <source>
        <dbReference type="Proteomes" id="UP000007800"/>
    </source>
</evidence>
<sequence length="182" mass="19889">MKAIYNTRDRLPQTLDRATTGKSTATIRKFCEEHSSIPRDEGTAYCIGFDTGDLTYFAFSCPSLLLANAQGPELVITCDHTDGLCWLGLVTLIIGSINPKGEFKTVCFALTTNKKTKSTAAIFDCVKLAVVALGATKGHQVGGNMEPRTIVADGAEYFTKAYERVAYKKLSPRESPFRYSAQ</sequence>
<reference evidence="1 2" key="1">
    <citation type="submission" date="2008-07" db="EMBL/GenBank/DDBJ databases">
        <authorList>
            <person name="El-Sayed N."/>
            <person name="Caler E."/>
            <person name="Inman J."/>
            <person name="Amedeo P."/>
            <person name="Hass B."/>
            <person name="Wortman J."/>
        </authorList>
    </citation>
    <scope>NUCLEOTIDE SEQUENCE [LARGE SCALE GENOMIC DNA]</scope>
    <source>
        <strain evidence="2">ATCC 50983 / TXsc</strain>
    </source>
</reference>
<dbReference type="RefSeq" id="XP_002769755.1">
    <property type="nucleotide sequence ID" value="XM_002769709.1"/>
</dbReference>
<dbReference type="AlphaFoldDB" id="C5LLB4"/>
<dbReference type="EMBL" id="GG683102">
    <property type="protein sequence ID" value="EER02473.1"/>
    <property type="molecule type" value="Genomic_DNA"/>
</dbReference>
<proteinExistence type="predicted"/>
<dbReference type="GeneID" id="9047495"/>
<dbReference type="Proteomes" id="UP000007800">
    <property type="component" value="Unassembled WGS sequence"/>
</dbReference>
<accession>C5LLB4</accession>
<organism evidence="2">
    <name type="scientific">Perkinsus marinus (strain ATCC 50983 / TXsc)</name>
    <dbReference type="NCBI Taxonomy" id="423536"/>
    <lineage>
        <taxon>Eukaryota</taxon>
        <taxon>Sar</taxon>
        <taxon>Alveolata</taxon>
        <taxon>Perkinsozoa</taxon>
        <taxon>Perkinsea</taxon>
        <taxon>Perkinsida</taxon>
        <taxon>Perkinsidae</taxon>
        <taxon>Perkinsus</taxon>
    </lineage>
</organism>
<evidence type="ECO:0008006" key="3">
    <source>
        <dbReference type="Google" id="ProtNLM"/>
    </source>
</evidence>
<evidence type="ECO:0000313" key="1">
    <source>
        <dbReference type="EMBL" id="EER02473.1"/>
    </source>
</evidence>
<gene>
    <name evidence="1" type="ORF">Pmar_PMAR004836</name>
</gene>
<protein>
    <recommendedName>
        <fullName evidence="3">MULE transposase domain-containing protein</fullName>
    </recommendedName>
</protein>
<name>C5LLB4_PERM5</name>